<feature type="region of interest" description="Disordered" evidence="1">
    <location>
        <begin position="58"/>
        <end position="126"/>
    </location>
</feature>
<feature type="compositionally biased region" description="Basic and acidic residues" evidence="1">
    <location>
        <begin position="113"/>
        <end position="122"/>
    </location>
</feature>
<accession>A0ABN1NZL2</accession>
<reference evidence="2 3" key="1">
    <citation type="journal article" date="2019" name="Int. J. Syst. Evol. Microbiol.">
        <title>The Global Catalogue of Microorganisms (GCM) 10K type strain sequencing project: providing services to taxonomists for standard genome sequencing and annotation.</title>
        <authorList>
            <consortium name="The Broad Institute Genomics Platform"/>
            <consortium name="The Broad Institute Genome Sequencing Center for Infectious Disease"/>
            <person name="Wu L."/>
            <person name="Ma J."/>
        </authorList>
    </citation>
    <scope>NUCLEOTIDE SEQUENCE [LARGE SCALE GENOMIC DNA]</scope>
    <source>
        <strain evidence="2 3">JCM 11444</strain>
    </source>
</reference>
<keyword evidence="3" id="KW-1185">Reference proteome</keyword>
<gene>
    <name evidence="2" type="ORF">GCM10009575_011640</name>
</gene>
<evidence type="ECO:0000313" key="2">
    <source>
        <dbReference type="EMBL" id="GAA0919567.1"/>
    </source>
</evidence>
<protein>
    <recommendedName>
        <fullName evidence="4">Tetratricopeptide repeat protein</fullName>
    </recommendedName>
</protein>
<evidence type="ECO:0000313" key="3">
    <source>
        <dbReference type="Proteomes" id="UP001500418"/>
    </source>
</evidence>
<proteinExistence type="predicted"/>
<evidence type="ECO:0000256" key="1">
    <source>
        <dbReference type="SAM" id="MobiDB-lite"/>
    </source>
</evidence>
<evidence type="ECO:0008006" key="4">
    <source>
        <dbReference type="Google" id="ProtNLM"/>
    </source>
</evidence>
<dbReference type="EMBL" id="BAAAID010000004">
    <property type="protein sequence ID" value="GAA0919567.1"/>
    <property type="molecule type" value="Genomic_DNA"/>
</dbReference>
<sequence length="156" mass="17350">MESHYHWMRGYVLAQAGSLEAAETALRTAHEMLSSRRAALYAHQVGVELAAVLHRQGKVAEAEELPPPRRLAVPDGQDRGGRQLLPGRAQPSGDPRSDHARTGTRHALLRGRSPPESEDPRLNGDLSGTFHVANLNRYMDRVNKRFTYGIAFARKH</sequence>
<comment type="caution">
    <text evidence="2">The sequence shown here is derived from an EMBL/GenBank/DDBJ whole genome shotgun (WGS) entry which is preliminary data.</text>
</comment>
<dbReference type="Proteomes" id="UP001500418">
    <property type="component" value="Unassembled WGS sequence"/>
</dbReference>
<name>A0ABN1NZL2_9ACTN</name>
<organism evidence="2 3">
    <name type="scientific">Streptomyces rhizosphaericus</name>
    <dbReference type="NCBI Taxonomy" id="114699"/>
    <lineage>
        <taxon>Bacteria</taxon>
        <taxon>Bacillati</taxon>
        <taxon>Actinomycetota</taxon>
        <taxon>Actinomycetes</taxon>
        <taxon>Kitasatosporales</taxon>
        <taxon>Streptomycetaceae</taxon>
        <taxon>Streptomyces</taxon>
        <taxon>Streptomyces violaceusniger group</taxon>
    </lineage>
</organism>